<evidence type="ECO:0000313" key="2">
    <source>
        <dbReference type="EMBL" id="KAJ1129240.1"/>
    </source>
</evidence>
<sequence length="101" mass="10598">MQRAYHAARPVHLPDWGPAGTPLADPRCIPMRAGGRASLGLSSPYVSVGIEYVEESSGVSTDPTTAAPPTGQTVLAVEARSPTPSIHAAQNITQPSFLRSY</sequence>
<dbReference type="AlphaFoldDB" id="A0AAV7PME9"/>
<dbReference type="Proteomes" id="UP001066276">
    <property type="component" value="Chromosome 7"/>
</dbReference>
<name>A0AAV7PME9_PLEWA</name>
<comment type="caution">
    <text evidence="2">The sequence shown here is derived from an EMBL/GenBank/DDBJ whole genome shotgun (WGS) entry which is preliminary data.</text>
</comment>
<reference evidence="2" key="1">
    <citation type="journal article" date="2022" name="bioRxiv">
        <title>Sequencing and chromosome-scale assembly of the giantPleurodeles waltlgenome.</title>
        <authorList>
            <person name="Brown T."/>
            <person name="Elewa A."/>
            <person name="Iarovenko S."/>
            <person name="Subramanian E."/>
            <person name="Araus A.J."/>
            <person name="Petzold A."/>
            <person name="Susuki M."/>
            <person name="Suzuki K.-i.T."/>
            <person name="Hayashi T."/>
            <person name="Toyoda A."/>
            <person name="Oliveira C."/>
            <person name="Osipova E."/>
            <person name="Leigh N.D."/>
            <person name="Simon A."/>
            <person name="Yun M.H."/>
        </authorList>
    </citation>
    <scope>NUCLEOTIDE SEQUENCE</scope>
    <source>
        <strain evidence="2">20211129_DDA</strain>
        <tissue evidence="2">Liver</tissue>
    </source>
</reference>
<feature type="compositionally biased region" description="Polar residues" evidence="1">
    <location>
        <begin position="82"/>
        <end position="101"/>
    </location>
</feature>
<evidence type="ECO:0000256" key="1">
    <source>
        <dbReference type="SAM" id="MobiDB-lite"/>
    </source>
</evidence>
<feature type="region of interest" description="Disordered" evidence="1">
    <location>
        <begin position="81"/>
        <end position="101"/>
    </location>
</feature>
<protein>
    <submittedName>
        <fullName evidence="2">Uncharacterized protein</fullName>
    </submittedName>
</protein>
<organism evidence="2 3">
    <name type="scientific">Pleurodeles waltl</name>
    <name type="common">Iberian ribbed newt</name>
    <dbReference type="NCBI Taxonomy" id="8319"/>
    <lineage>
        <taxon>Eukaryota</taxon>
        <taxon>Metazoa</taxon>
        <taxon>Chordata</taxon>
        <taxon>Craniata</taxon>
        <taxon>Vertebrata</taxon>
        <taxon>Euteleostomi</taxon>
        <taxon>Amphibia</taxon>
        <taxon>Batrachia</taxon>
        <taxon>Caudata</taxon>
        <taxon>Salamandroidea</taxon>
        <taxon>Salamandridae</taxon>
        <taxon>Pleurodelinae</taxon>
        <taxon>Pleurodeles</taxon>
    </lineage>
</organism>
<proteinExistence type="predicted"/>
<gene>
    <name evidence="2" type="ORF">NDU88_007611</name>
</gene>
<accession>A0AAV7PME9</accession>
<keyword evidence="3" id="KW-1185">Reference proteome</keyword>
<evidence type="ECO:0000313" key="3">
    <source>
        <dbReference type="Proteomes" id="UP001066276"/>
    </source>
</evidence>
<dbReference type="EMBL" id="JANPWB010000011">
    <property type="protein sequence ID" value="KAJ1129240.1"/>
    <property type="molecule type" value="Genomic_DNA"/>
</dbReference>